<evidence type="ECO:0000256" key="1">
    <source>
        <dbReference type="SAM" id="MobiDB-lite"/>
    </source>
</evidence>
<dbReference type="GO" id="GO:0048488">
    <property type="term" value="P:synaptic vesicle endocytosis"/>
    <property type="evidence" value="ECO:0007669"/>
    <property type="project" value="TreeGrafter"/>
</dbReference>
<dbReference type="Proteomes" id="UP001381693">
    <property type="component" value="Unassembled WGS sequence"/>
</dbReference>
<dbReference type="GO" id="GO:0098793">
    <property type="term" value="C:presynapse"/>
    <property type="evidence" value="ECO:0007669"/>
    <property type="project" value="GOC"/>
</dbReference>
<dbReference type="InterPro" id="IPR033616">
    <property type="entry name" value="BLTP1"/>
</dbReference>
<reference evidence="2 3" key="1">
    <citation type="submission" date="2023-11" db="EMBL/GenBank/DDBJ databases">
        <title>Halocaridina rubra genome assembly.</title>
        <authorList>
            <person name="Smith C."/>
        </authorList>
    </citation>
    <scope>NUCLEOTIDE SEQUENCE [LARGE SCALE GENOMIC DNA]</scope>
    <source>
        <strain evidence="2">EP-1</strain>
        <tissue evidence="2">Whole</tissue>
    </source>
</reference>
<proteinExistence type="predicted"/>
<feature type="compositionally biased region" description="Polar residues" evidence="1">
    <location>
        <begin position="177"/>
        <end position="193"/>
    </location>
</feature>
<sequence>MGKFYLDIGVEVPAFLCERVGLDIDVSKVADDSREWVSQQTTLFVSRSALKQHTSTMVHFSLNINYIAQQVNMPLLRLLHQISSMYQNARETQIGLREQRPTLNKETNLQAHHKDGSYSAELHEADYKGAEYSISISEEQATVSSLTGIKGPRGSVVSSLSARISPPPTTSRTSRPQSFAQRLRSSTKMNKGRSSAKMEKGYTNLGAERGTGSPLFSISVSGSGLEGATICSSDKSPLLGPTEAPEPQTPVISKPKCWRTIYYLLDLYATTPETKTVQQRSSEQDSWYFKFCKRGCLQIHKATQNFEEKNKAMMNRQAVVGDKLGEVIKFVKKENNTIEAMDSRLRMVEAKSVDVKEVVDNNENLQRFGK</sequence>
<protein>
    <submittedName>
        <fullName evidence="2">Uncharacterized protein</fullName>
    </submittedName>
</protein>
<comment type="caution">
    <text evidence="2">The sequence shown here is derived from an EMBL/GenBank/DDBJ whole genome shotgun (WGS) entry which is preliminary data.</text>
</comment>
<feature type="region of interest" description="Disordered" evidence="1">
    <location>
        <begin position="143"/>
        <end position="206"/>
    </location>
</feature>
<keyword evidence="3" id="KW-1185">Reference proteome</keyword>
<dbReference type="EMBL" id="JAXCGZ010019116">
    <property type="protein sequence ID" value="KAK7066591.1"/>
    <property type="molecule type" value="Genomic_DNA"/>
</dbReference>
<evidence type="ECO:0000313" key="2">
    <source>
        <dbReference type="EMBL" id="KAK7066591.1"/>
    </source>
</evidence>
<dbReference type="PANTHER" id="PTHR31640">
    <property type="entry name" value="TRANSMEMBRANE PROTEIN KIAA1109"/>
    <property type="match status" value="1"/>
</dbReference>
<dbReference type="PANTHER" id="PTHR31640:SF1">
    <property type="entry name" value="BRIDGE-LIKE LIPID TRANSFER PROTEIN FAMILY MEMBER 1"/>
    <property type="match status" value="1"/>
</dbReference>
<name>A0AAN8ZSD1_HALRR</name>
<gene>
    <name evidence="2" type="ORF">SK128_005102</name>
</gene>
<organism evidence="2 3">
    <name type="scientific">Halocaridina rubra</name>
    <name type="common">Hawaiian red shrimp</name>
    <dbReference type="NCBI Taxonomy" id="373956"/>
    <lineage>
        <taxon>Eukaryota</taxon>
        <taxon>Metazoa</taxon>
        <taxon>Ecdysozoa</taxon>
        <taxon>Arthropoda</taxon>
        <taxon>Crustacea</taxon>
        <taxon>Multicrustacea</taxon>
        <taxon>Malacostraca</taxon>
        <taxon>Eumalacostraca</taxon>
        <taxon>Eucarida</taxon>
        <taxon>Decapoda</taxon>
        <taxon>Pleocyemata</taxon>
        <taxon>Caridea</taxon>
        <taxon>Atyoidea</taxon>
        <taxon>Atyidae</taxon>
        <taxon>Halocaridina</taxon>
    </lineage>
</organism>
<accession>A0AAN8ZSD1</accession>
<dbReference type="AlphaFoldDB" id="A0AAN8ZSD1"/>
<evidence type="ECO:0000313" key="3">
    <source>
        <dbReference type="Proteomes" id="UP001381693"/>
    </source>
</evidence>